<evidence type="ECO:0000256" key="2">
    <source>
        <dbReference type="SAM" id="MobiDB-lite"/>
    </source>
</evidence>
<dbReference type="PANTHER" id="PTHR35788:SF1">
    <property type="entry name" value="EXPORTED PROTEIN"/>
    <property type="match status" value="1"/>
</dbReference>
<accession>A0ABQ5NFV7</accession>
<keyword evidence="1" id="KW-0732">Signal</keyword>
<dbReference type="InterPro" id="IPR007391">
    <property type="entry name" value="Vancomycin_resist_VanW"/>
</dbReference>
<reference evidence="4" key="1">
    <citation type="submission" date="2022-08" db="EMBL/GenBank/DDBJ databases">
        <title>Draft genome sequence of Lysinibacillus sp. strain KH24.</title>
        <authorList>
            <person name="Kanbe H."/>
            <person name="Itoh H."/>
        </authorList>
    </citation>
    <scope>NUCLEOTIDE SEQUENCE</scope>
    <source>
        <strain evidence="4">KH24</strain>
    </source>
</reference>
<proteinExistence type="predicted"/>
<protein>
    <recommendedName>
        <fullName evidence="3">G5 domain-containing protein</fullName>
    </recommendedName>
</protein>
<evidence type="ECO:0000313" key="5">
    <source>
        <dbReference type="Proteomes" id="UP001065593"/>
    </source>
</evidence>
<dbReference type="Pfam" id="PF04294">
    <property type="entry name" value="VanW"/>
    <property type="match status" value="1"/>
</dbReference>
<dbReference type="InterPro" id="IPR052913">
    <property type="entry name" value="Glycopeptide_resist_protein"/>
</dbReference>
<dbReference type="InterPro" id="IPR011098">
    <property type="entry name" value="G5_dom"/>
</dbReference>
<feature type="compositionally biased region" description="Acidic residues" evidence="2">
    <location>
        <begin position="396"/>
        <end position="411"/>
    </location>
</feature>
<dbReference type="PANTHER" id="PTHR35788">
    <property type="entry name" value="EXPORTED PROTEIN-RELATED"/>
    <property type="match status" value="1"/>
</dbReference>
<feature type="region of interest" description="Disordered" evidence="2">
    <location>
        <begin position="370"/>
        <end position="427"/>
    </location>
</feature>
<dbReference type="SMART" id="SM01208">
    <property type="entry name" value="G5"/>
    <property type="match status" value="1"/>
</dbReference>
<dbReference type="Proteomes" id="UP001065593">
    <property type="component" value="Unassembled WGS sequence"/>
</dbReference>
<dbReference type="EMBL" id="BRZA01000001">
    <property type="protein sequence ID" value="GLC87266.1"/>
    <property type="molecule type" value="Genomic_DNA"/>
</dbReference>
<keyword evidence="5" id="KW-1185">Reference proteome</keyword>
<organism evidence="4 5">
    <name type="scientific">Lysinibacillus piscis</name>
    <dbReference type="NCBI Taxonomy" id="2518931"/>
    <lineage>
        <taxon>Bacteria</taxon>
        <taxon>Bacillati</taxon>
        <taxon>Bacillota</taxon>
        <taxon>Bacilli</taxon>
        <taxon>Bacillales</taxon>
        <taxon>Bacillaceae</taxon>
        <taxon>Lysinibacillus</taxon>
    </lineage>
</organism>
<evidence type="ECO:0000256" key="1">
    <source>
        <dbReference type="ARBA" id="ARBA00022729"/>
    </source>
</evidence>
<dbReference type="Gene3D" id="2.20.230.10">
    <property type="entry name" value="Resuscitation-promoting factor rpfb"/>
    <property type="match status" value="1"/>
</dbReference>
<name>A0ABQ5NFV7_9BACI</name>
<comment type="caution">
    <text evidence="4">The sequence shown here is derived from an EMBL/GenBank/DDBJ whole genome shotgun (WGS) entry which is preliminary data.</text>
</comment>
<gene>
    <name evidence="4" type="ORF">LYSBPC_03930</name>
</gene>
<evidence type="ECO:0000259" key="3">
    <source>
        <dbReference type="SMART" id="SM01208"/>
    </source>
</evidence>
<sequence length="427" mass="47297">MINNRKVLFFIILLGVLIYFVYPINFSYADQENSQSTIGGITVEGLTRKQLQQTLQEAVTVWTSEPIVISGEGAMIQLNASAIQYDIEGTIATYETMTKKPWYAFWQSERTVHLPLQLTDNGGLKAEIEQVQTWVTDSTYDKALQQAANLASHEIEADIANIGTIDNERIALEIQPIPEGTMGLVNLIKALDGQILYPQQPFSLVATLGEQVNSANNEALNFIASMLYSVALHTNSDIYERVSQNRIPSYLEAGVEAAITRDGSNDLKFLNTTEHAMKLKMSLEGDQVKAEAYAPQQINKVTIHVTREYEIAPRIITRYSKELASGQQQVLEEGSPGLRVAVMRYTVDRVDPELISKDYYAPAHRIMLKSSQPPPAATSETTVTPPPLDLNGDGLADVDEDAMPIDEEDLPEGSYYDKGGKLITPKP</sequence>
<feature type="domain" description="G5" evidence="3">
    <location>
        <begin position="300"/>
        <end position="373"/>
    </location>
</feature>
<dbReference type="Pfam" id="PF07501">
    <property type="entry name" value="G5"/>
    <property type="match status" value="1"/>
</dbReference>
<evidence type="ECO:0000313" key="4">
    <source>
        <dbReference type="EMBL" id="GLC87266.1"/>
    </source>
</evidence>